<sequence length="268" mass="31150">MYKKNQHILIIIQNLNPNKSSLHHAVALTKIFKAKILVTPSPFSKNKIQQTEIEDYISDTPEARFLKIDQSDLEPNKCIEKLNIIFMLVQVDQKNDFKFFLKNNIFNWVLTAKIPTILIGDKTSNKADYSNIQIPIDHKKESKEKMIWASYFGRFNKAIIHLIPAKEKDSTYMKTIRNTLLFTKKMFTQFNFDYKITKSEVASKQIDEEAFSNPATKASDLVILMTGKVQGVFFLRFNSKKIKHFTNTYPNPILLINPLKDYYLPCEG</sequence>
<dbReference type="AlphaFoldDB" id="A0A4V2FT47"/>
<accession>A0A4V2FT47</accession>
<name>A0A4V2FT47_9BACT</name>
<keyword evidence="2" id="KW-1185">Reference proteome</keyword>
<gene>
    <name evidence="1" type="ORF">EV201_1403</name>
</gene>
<evidence type="ECO:0000313" key="2">
    <source>
        <dbReference type="Proteomes" id="UP000293562"/>
    </source>
</evidence>
<proteinExistence type="predicted"/>
<evidence type="ECO:0000313" key="1">
    <source>
        <dbReference type="EMBL" id="RZT96755.1"/>
    </source>
</evidence>
<reference evidence="1 2" key="1">
    <citation type="submission" date="2019-02" db="EMBL/GenBank/DDBJ databases">
        <title>Genomic Encyclopedia of Type Strains, Phase IV (KMG-IV): sequencing the most valuable type-strain genomes for metagenomic binning, comparative biology and taxonomic classification.</title>
        <authorList>
            <person name="Goeker M."/>
        </authorList>
    </citation>
    <scope>NUCLEOTIDE SEQUENCE [LARGE SCALE GENOMIC DNA]</scope>
    <source>
        <strain evidence="1 2">DSM 28825</strain>
    </source>
</reference>
<dbReference type="OrthoDB" id="1116385at2"/>
<dbReference type="Proteomes" id="UP000293562">
    <property type="component" value="Unassembled WGS sequence"/>
</dbReference>
<dbReference type="RefSeq" id="WP_130306835.1">
    <property type="nucleotide sequence ID" value="NZ_SHKN01000001.1"/>
</dbReference>
<evidence type="ECO:0008006" key="3">
    <source>
        <dbReference type="Google" id="ProtNLM"/>
    </source>
</evidence>
<organism evidence="1 2">
    <name type="scientific">Ancylomarina subtilis</name>
    <dbReference type="NCBI Taxonomy" id="1639035"/>
    <lineage>
        <taxon>Bacteria</taxon>
        <taxon>Pseudomonadati</taxon>
        <taxon>Bacteroidota</taxon>
        <taxon>Bacteroidia</taxon>
        <taxon>Marinilabiliales</taxon>
        <taxon>Marinifilaceae</taxon>
        <taxon>Ancylomarina</taxon>
    </lineage>
</organism>
<comment type="caution">
    <text evidence="1">The sequence shown here is derived from an EMBL/GenBank/DDBJ whole genome shotgun (WGS) entry which is preliminary data.</text>
</comment>
<dbReference type="EMBL" id="SHKN01000001">
    <property type="protein sequence ID" value="RZT96755.1"/>
    <property type="molecule type" value="Genomic_DNA"/>
</dbReference>
<protein>
    <recommendedName>
        <fullName evidence="3">Universal stress protein family protein</fullName>
    </recommendedName>
</protein>